<comment type="caution">
    <text evidence="2">The sequence shown here is derived from an EMBL/GenBank/DDBJ whole genome shotgun (WGS) entry which is preliminary data.</text>
</comment>
<feature type="chain" id="PRO_5039076861" description="Sporulation protein" evidence="1">
    <location>
        <begin position="21"/>
        <end position="162"/>
    </location>
</feature>
<evidence type="ECO:0000313" key="3">
    <source>
        <dbReference type="Proteomes" id="UP000284219"/>
    </source>
</evidence>
<keyword evidence="3" id="KW-1185">Reference proteome</keyword>
<dbReference type="InterPro" id="IPR019076">
    <property type="entry name" value="Spore_lipoprot_YhcN/YlaJ-like"/>
</dbReference>
<dbReference type="EMBL" id="MCHY01000009">
    <property type="protein sequence ID" value="RKD22736.1"/>
    <property type="molecule type" value="Genomic_DNA"/>
</dbReference>
<accession>A0A419SG29</accession>
<dbReference type="Pfam" id="PF09580">
    <property type="entry name" value="Spore_YhcN_YlaJ"/>
    <property type="match status" value="1"/>
</dbReference>
<evidence type="ECO:0000256" key="1">
    <source>
        <dbReference type="SAM" id="SignalP"/>
    </source>
</evidence>
<name>A0A419SG29_9BACL</name>
<sequence>MSYRIFKITFLALSIFLVTACTLAPQRNTLEEMSYRAAGYDGNQPRVLSDEPIKHFEQRVEGISGIRNASVILYGTDTMIIGIDTTGSTHPNIIENKVRQELQGETNNYLIYVVKDKEYPDLHAQVKQISDRLEYEQPVSEQELYDVVNETWKTVVPFNFGN</sequence>
<dbReference type="RefSeq" id="WP_120190213.1">
    <property type="nucleotide sequence ID" value="NZ_MCHY01000009.1"/>
</dbReference>
<organism evidence="2 3">
    <name type="scientific">Ammoniphilus oxalaticus</name>
    <dbReference type="NCBI Taxonomy" id="66863"/>
    <lineage>
        <taxon>Bacteria</taxon>
        <taxon>Bacillati</taxon>
        <taxon>Bacillota</taxon>
        <taxon>Bacilli</taxon>
        <taxon>Bacillales</taxon>
        <taxon>Paenibacillaceae</taxon>
        <taxon>Aneurinibacillus group</taxon>
        <taxon>Ammoniphilus</taxon>
    </lineage>
</organism>
<dbReference type="PROSITE" id="PS51257">
    <property type="entry name" value="PROKAR_LIPOPROTEIN"/>
    <property type="match status" value="1"/>
</dbReference>
<evidence type="ECO:0000313" key="2">
    <source>
        <dbReference type="EMBL" id="RKD22736.1"/>
    </source>
</evidence>
<protein>
    <recommendedName>
        <fullName evidence="4">Sporulation protein</fullName>
    </recommendedName>
</protein>
<dbReference type="Proteomes" id="UP000284219">
    <property type="component" value="Unassembled WGS sequence"/>
</dbReference>
<evidence type="ECO:0008006" key="4">
    <source>
        <dbReference type="Google" id="ProtNLM"/>
    </source>
</evidence>
<proteinExistence type="predicted"/>
<gene>
    <name evidence="2" type="ORF">BEP19_10820</name>
</gene>
<keyword evidence="1" id="KW-0732">Signal</keyword>
<dbReference type="AlphaFoldDB" id="A0A419SG29"/>
<reference evidence="2 3" key="1">
    <citation type="submission" date="2016-08" db="EMBL/GenBank/DDBJ databases">
        <title>Novel Firmicute Genomes.</title>
        <authorList>
            <person name="Poppleton D.I."/>
            <person name="Gribaldo S."/>
        </authorList>
    </citation>
    <scope>NUCLEOTIDE SEQUENCE [LARGE SCALE GENOMIC DNA]</scope>
    <source>
        <strain evidence="2 3">RAOx-1</strain>
    </source>
</reference>
<feature type="signal peptide" evidence="1">
    <location>
        <begin position="1"/>
        <end position="20"/>
    </location>
</feature>